<evidence type="ECO:0000313" key="2">
    <source>
        <dbReference type="EMBL" id="KAK0701314.1"/>
    </source>
</evidence>
<dbReference type="Pfam" id="PF06985">
    <property type="entry name" value="HET"/>
    <property type="match status" value="1"/>
</dbReference>
<evidence type="ECO:0000259" key="1">
    <source>
        <dbReference type="Pfam" id="PF06985"/>
    </source>
</evidence>
<dbReference type="PANTHER" id="PTHR24148:SF64">
    <property type="entry name" value="HETEROKARYON INCOMPATIBILITY DOMAIN-CONTAINING PROTEIN"/>
    <property type="match status" value="1"/>
</dbReference>
<sequence length="332" mass="37678">MALLYTEIPKDHIRLLHLGPSNGKAVVEVTLETVPIHTDVEYEALSYVWGKRVKKKAMRCNRILVDATKNLVEAMEHLRYPDRPRVLWVDALCINQKDNDEKSAQVMMMGDIYSRAIRTVIWLGPAEYTSDIALAFIRKTFDDLIQSPGIMRDLLEGIDNDEQRGSVALLPQREWWTRIWIIQELCLSKEAIVVCGNSLVPWEAMTFAVAELGNNDDVSSDSDEGDSVERSLAEISRFRSLSTTRAGLTAFDVRPRLHDALTSFRWFRSTNPLNKVYAVLSITDSPGVFPDYNVGPKQCFEEVARRIITQSTDLDMLDQVVPSYPLTSRDTP</sequence>
<dbReference type="InterPro" id="IPR010730">
    <property type="entry name" value="HET"/>
</dbReference>
<comment type="caution">
    <text evidence="2">The sequence shown here is derived from an EMBL/GenBank/DDBJ whole genome shotgun (WGS) entry which is preliminary data.</text>
</comment>
<feature type="domain" description="Heterokaryon incompatibility" evidence="1">
    <location>
        <begin position="42"/>
        <end position="184"/>
    </location>
</feature>
<keyword evidence="3" id="KW-1185">Reference proteome</keyword>
<dbReference type="AlphaFoldDB" id="A0AA40DFA2"/>
<name>A0AA40DFA2_9PEZI</name>
<dbReference type="Proteomes" id="UP001172102">
    <property type="component" value="Unassembled WGS sequence"/>
</dbReference>
<protein>
    <submittedName>
        <fullName evidence="2">Heterokaryon incompatibility protein-domain-containing protein</fullName>
    </submittedName>
</protein>
<feature type="non-terminal residue" evidence="2">
    <location>
        <position position="332"/>
    </location>
</feature>
<evidence type="ECO:0000313" key="3">
    <source>
        <dbReference type="Proteomes" id="UP001172102"/>
    </source>
</evidence>
<dbReference type="InterPro" id="IPR052895">
    <property type="entry name" value="HetReg/Transcr_Mod"/>
</dbReference>
<dbReference type="EMBL" id="JAUKUA010000010">
    <property type="protein sequence ID" value="KAK0701314.1"/>
    <property type="molecule type" value="Genomic_DNA"/>
</dbReference>
<dbReference type="PANTHER" id="PTHR24148">
    <property type="entry name" value="ANKYRIN REPEAT DOMAIN-CONTAINING PROTEIN 39 HOMOLOG-RELATED"/>
    <property type="match status" value="1"/>
</dbReference>
<accession>A0AA40DFA2</accession>
<reference evidence="2" key="1">
    <citation type="submission" date="2023-06" db="EMBL/GenBank/DDBJ databases">
        <title>Genome-scale phylogeny and comparative genomics of the fungal order Sordariales.</title>
        <authorList>
            <consortium name="Lawrence Berkeley National Laboratory"/>
            <person name="Hensen N."/>
            <person name="Bonometti L."/>
            <person name="Westerberg I."/>
            <person name="Brannstrom I.O."/>
            <person name="Guillou S."/>
            <person name="Cros-Aarteil S."/>
            <person name="Calhoun S."/>
            <person name="Haridas S."/>
            <person name="Kuo A."/>
            <person name="Mondo S."/>
            <person name="Pangilinan J."/>
            <person name="Riley R."/>
            <person name="Labutti K."/>
            <person name="Andreopoulos B."/>
            <person name="Lipzen A."/>
            <person name="Chen C."/>
            <person name="Yanf M."/>
            <person name="Daum C."/>
            <person name="Ng V."/>
            <person name="Clum A."/>
            <person name="Steindorff A."/>
            <person name="Ohm R."/>
            <person name="Martin F."/>
            <person name="Silar P."/>
            <person name="Natvig D."/>
            <person name="Lalanne C."/>
            <person name="Gautier V."/>
            <person name="Ament-Velasquez S.L."/>
            <person name="Kruys A."/>
            <person name="Hutchinson M.I."/>
            <person name="Powell A.J."/>
            <person name="Barry K."/>
            <person name="Miller A.N."/>
            <person name="Grigoriev I.V."/>
            <person name="Debuchy R."/>
            <person name="Gladieux P."/>
            <person name="Thoren M.H."/>
            <person name="Johannesson H."/>
        </authorList>
    </citation>
    <scope>NUCLEOTIDE SEQUENCE</scope>
    <source>
        <strain evidence="2">SMH4607-1</strain>
    </source>
</reference>
<proteinExistence type="predicted"/>
<gene>
    <name evidence="2" type="ORF">B0H67DRAFT_547554</name>
</gene>
<organism evidence="2 3">
    <name type="scientific">Lasiosphaeris hirsuta</name>
    <dbReference type="NCBI Taxonomy" id="260670"/>
    <lineage>
        <taxon>Eukaryota</taxon>
        <taxon>Fungi</taxon>
        <taxon>Dikarya</taxon>
        <taxon>Ascomycota</taxon>
        <taxon>Pezizomycotina</taxon>
        <taxon>Sordariomycetes</taxon>
        <taxon>Sordariomycetidae</taxon>
        <taxon>Sordariales</taxon>
        <taxon>Lasiosphaeriaceae</taxon>
        <taxon>Lasiosphaeris</taxon>
    </lineage>
</organism>